<dbReference type="RefSeq" id="WP_378069527.1">
    <property type="nucleotide sequence ID" value="NZ_JBHSBL010000019.1"/>
</dbReference>
<dbReference type="EMBL" id="JBHSBL010000019">
    <property type="protein sequence ID" value="MFC4068635.1"/>
    <property type="molecule type" value="Genomic_DNA"/>
</dbReference>
<evidence type="ECO:0000313" key="2">
    <source>
        <dbReference type="Proteomes" id="UP001595867"/>
    </source>
</evidence>
<comment type="caution">
    <text evidence="1">The sequence shown here is derived from an EMBL/GenBank/DDBJ whole genome shotgun (WGS) entry which is preliminary data.</text>
</comment>
<dbReference type="Proteomes" id="UP001595867">
    <property type="component" value="Unassembled WGS sequence"/>
</dbReference>
<accession>A0ABV8J0T3</accession>
<reference evidence="2" key="1">
    <citation type="journal article" date="2019" name="Int. J. Syst. Evol. Microbiol.">
        <title>The Global Catalogue of Microorganisms (GCM) 10K type strain sequencing project: providing services to taxonomists for standard genome sequencing and annotation.</title>
        <authorList>
            <consortium name="The Broad Institute Genomics Platform"/>
            <consortium name="The Broad Institute Genome Sequencing Center for Infectious Disease"/>
            <person name="Wu L."/>
            <person name="Ma J."/>
        </authorList>
    </citation>
    <scope>NUCLEOTIDE SEQUENCE [LARGE SCALE GENOMIC DNA]</scope>
    <source>
        <strain evidence="2">TBRC 5832</strain>
    </source>
</reference>
<protein>
    <recommendedName>
        <fullName evidence="3">Transposase</fullName>
    </recommendedName>
</protein>
<gene>
    <name evidence="1" type="ORF">ACFO0C_27210</name>
</gene>
<keyword evidence="2" id="KW-1185">Reference proteome</keyword>
<name>A0ABV8J0T3_9ACTN</name>
<sequence>MGRLVDWAAETLATTVEIVRKPAGQVGFVVLPKRWVIERRIAWLTAHRRLARDYEPDPAVSEVLVGWAAINTMTRRLDRGRPATRQSRRTFSTSG</sequence>
<dbReference type="PANTHER" id="PTHR30007:SF0">
    <property type="entry name" value="TRANSPOSASE"/>
    <property type="match status" value="1"/>
</dbReference>
<evidence type="ECO:0000313" key="1">
    <source>
        <dbReference type="EMBL" id="MFC4068635.1"/>
    </source>
</evidence>
<dbReference type="PANTHER" id="PTHR30007">
    <property type="entry name" value="PHP DOMAIN PROTEIN"/>
    <property type="match status" value="1"/>
</dbReference>
<organism evidence="1 2">
    <name type="scientific">Actinoplanes subglobosus</name>
    <dbReference type="NCBI Taxonomy" id="1547892"/>
    <lineage>
        <taxon>Bacteria</taxon>
        <taxon>Bacillati</taxon>
        <taxon>Actinomycetota</taxon>
        <taxon>Actinomycetes</taxon>
        <taxon>Micromonosporales</taxon>
        <taxon>Micromonosporaceae</taxon>
        <taxon>Actinoplanes</taxon>
    </lineage>
</organism>
<evidence type="ECO:0008006" key="3">
    <source>
        <dbReference type="Google" id="ProtNLM"/>
    </source>
</evidence>
<proteinExistence type="predicted"/>